<accession>A0A554XHC7</accession>
<dbReference type="Gene3D" id="3.40.50.300">
    <property type="entry name" value="P-loop containing nucleotide triphosphate hydrolases"/>
    <property type="match status" value="2"/>
</dbReference>
<gene>
    <name evidence="2" type="ORF">Tchar_00848</name>
</gene>
<dbReference type="PANTHER" id="PTHR47396:SF1">
    <property type="entry name" value="ATP-DEPENDENT HELICASE IRC3-RELATED"/>
    <property type="match status" value="1"/>
</dbReference>
<protein>
    <submittedName>
        <fullName evidence="2">Type III restriction enzyme, res subunit</fullName>
    </submittedName>
</protein>
<sequence>MTAFAPKTYQQQVLDSIEAYFKACHELLSPSIAFTVTTERLWGHGLPYNPLSGFPDDMPYFCLRVPTGGGKTWLAAKSVALVNTHLLRTEHSVILWLVPSKAIRAQTIKALKDRSHPYHAVLREAGPITVLDLAEAMSVTRATLDTSTTVIVATRQAFQVEDEESRKVYQSSGALMHHFEHLSPSQREALLTDGEGSERTTPYSLANVLRLRRPFVIVDEAHNSRTELAFDMLARLRPSGIMELTATPDLERTPSNVLHSVSAAELKAEDMIKLPVMLETEPNWQQCLADAIARRDALHRLADEEYRAGAPYLRPMVLIQAQPRRAGVETLDVERVKNELTANHGIPAREIVVATGEEKGLESIEADYRLGLSDPACPVKFVITQRALAEGWDCPFAYILVSLAELQSATAVEQLLGRVLRQPGARRWQANALNQSYAFVVSRSFAETATALRDRLVAGAGFERREVREFVAAAKPEQGRLDLEGHSGRVVFRPVAIALNERPTLSSVPKPVRDKVSWDGQRHTLTITAPLTEDEAEVLKTAVTSETAAAAIAEAAEVSRTTAIEFFQTPAELGERFRVPQLALRVQGELVPFDDPEVLEYPWDLAAEESAPTEAELATLDAALKVAQGGEIDVDEYGRVVSRFLPELQRDLGLVYPPENWDEVRLAAWLCRNLPEPSLIHTSKLAFVAAWLAALLRREGFTLARANLQKFLIRDLLEVRIRELRKQAVGKAFQQVLFGGDADARVAVTDSYTFEFHPQAYAPSRDYDGRFGRFDFRKHYYGRIGDFDSKEEFECACQLDMWAQQGRIQFWVRNLVRREGCAFFLQKADGRFYPDFLCRLPGRANEPGPILAVEYKGADRWEAAKDDRLIGGLWASLSNGRCRFVMVKDKRWDWIECELPLVSAPLLP</sequence>
<name>A0A554XHC7_9BURK</name>
<dbReference type="RefSeq" id="WP_144327838.1">
    <property type="nucleotide sequence ID" value="NZ_VJON01000009.1"/>
</dbReference>
<dbReference type="InterPro" id="IPR050742">
    <property type="entry name" value="Helicase_Restrict-Modif_Enz"/>
</dbReference>
<evidence type="ECO:0000313" key="3">
    <source>
        <dbReference type="Proteomes" id="UP000318294"/>
    </source>
</evidence>
<dbReference type="GO" id="GO:0016787">
    <property type="term" value="F:hydrolase activity"/>
    <property type="evidence" value="ECO:0007669"/>
    <property type="project" value="InterPro"/>
</dbReference>
<organism evidence="2 3">
    <name type="scientific">Tepidimonas charontis</name>
    <dbReference type="NCBI Taxonomy" id="2267262"/>
    <lineage>
        <taxon>Bacteria</taxon>
        <taxon>Pseudomonadati</taxon>
        <taxon>Pseudomonadota</taxon>
        <taxon>Betaproteobacteria</taxon>
        <taxon>Burkholderiales</taxon>
        <taxon>Tepidimonas</taxon>
    </lineage>
</organism>
<keyword evidence="3" id="KW-1185">Reference proteome</keyword>
<proteinExistence type="predicted"/>
<dbReference type="EMBL" id="VJON01000009">
    <property type="protein sequence ID" value="TSE35237.1"/>
    <property type="molecule type" value="Genomic_DNA"/>
</dbReference>
<dbReference type="GO" id="GO:0005829">
    <property type="term" value="C:cytosol"/>
    <property type="evidence" value="ECO:0007669"/>
    <property type="project" value="TreeGrafter"/>
</dbReference>
<evidence type="ECO:0000259" key="1">
    <source>
        <dbReference type="Pfam" id="PF04851"/>
    </source>
</evidence>
<dbReference type="OrthoDB" id="9804145at2"/>
<dbReference type="InterPro" id="IPR006935">
    <property type="entry name" value="Helicase/UvrB_N"/>
</dbReference>
<dbReference type="GO" id="GO:0003677">
    <property type="term" value="F:DNA binding"/>
    <property type="evidence" value="ECO:0007669"/>
    <property type="project" value="InterPro"/>
</dbReference>
<feature type="domain" description="Helicase/UvrB N-terminal" evidence="1">
    <location>
        <begin position="5"/>
        <end position="249"/>
    </location>
</feature>
<dbReference type="PANTHER" id="PTHR47396">
    <property type="entry name" value="TYPE I RESTRICTION ENZYME ECOKI R PROTEIN"/>
    <property type="match status" value="1"/>
</dbReference>
<dbReference type="Proteomes" id="UP000318294">
    <property type="component" value="Unassembled WGS sequence"/>
</dbReference>
<dbReference type="Pfam" id="PF04851">
    <property type="entry name" value="ResIII"/>
    <property type="match status" value="1"/>
</dbReference>
<comment type="caution">
    <text evidence="2">The sequence shown here is derived from an EMBL/GenBank/DDBJ whole genome shotgun (WGS) entry which is preliminary data.</text>
</comment>
<dbReference type="AlphaFoldDB" id="A0A554XHC7"/>
<evidence type="ECO:0000313" key="2">
    <source>
        <dbReference type="EMBL" id="TSE35237.1"/>
    </source>
</evidence>
<dbReference type="SUPFAM" id="SSF52540">
    <property type="entry name" value="P-loop containing nucleoside triphosphate hydrolases"/>
    <property type="match status" value="2"/>
</dbReference>
<reference evidence="2 3" key="1">
    <citation type="submission" date="2019-07" db="EMBL/GenBank/DDBJ databases">
        <title>Tepidimonas charontis SPSP-6 draft genome.</title>
        <authorList>
            <person name="Da Costa M.S."/>
            <person name="Froufe H.J.C."/>
            <person name="Egas C."/>
            <person name="Albuquerque L."/>
        </authorList>
    </citation>
    <scope>NUCLEOTIDE SEQUENCE [LARGE SCALE GENOMIC DNA]</scope>
    <source>
        <strain evidence="2 3">SPSP-6</strain>
    </source>
</reference>
<dbReference type="GO" id="GO:0005524">
    <property type="term" value="F:ATP binding"/>
    <property type="evidence" value="ECO:0007669"/>
    <property type="project" value="InterPro"/>
</dbReference>
<dbReference type="InterPro" id="IPR027417">
    <property type="entry name" value="P-loop_NTPase"/>
</dbReference>